<keyword evidence="2 5" id="KW-0238">DNA-binding</keyword>
<dbReference type="GO" id="GO:0043565">
    <property type="term" value="F:sequence-specific DNA binding"/>
    <property type="evidence" value="ECO:0007669"/>
    <property type="project" value="InterPro"/>
</dbReference>
<evidence type="ECO:0000313" key="5">
    <source>
        <dbReference type="EMBL" id="REH43526.1"/>
    </source>
</evidence>
<dbReference type="SUPFAM" id="SSF46689">
    <property type="entry name" value="Homeodomain-like"/>
    <property type="match status" value="1"/>
</dbReference>
<sequence length="331" mass="35542">MATVETAVTLSTSDVEHGDAAAYWRDLICATFVEVAVRPVDRAGFAGLARQTEVAGMSFVRLTSHAQQVARTPAYIAREREHHLLANIQLSGRGRLVQDDRRTVLEPGSLTFVDSSKPYKLDFEGEFEQLVVRVPVSMLPRRTLTGATAVALGGDGPGRLVTDFLLGLDRTDPVAARELAPHAVGLLDTALGWAAGRTDGPQLAITRERVRRFMRRHASDPGLDAAAVAAACGISRRTLFRALADDEPFTSLLRRYRVERAQQMLLSNPRRSLAAVAAESGFAGTTQLHRAFQRVTGDTPGCYRSSSLTFATNCGGAGGVGPETTLASPTS</sequence>
<gene>
    <name evidence="5" type="ORF">BCF44_10969</name>
</gene>
<organism evidence="5 6">
    <name type="scientific">Kutzneria buriramensis</name>
    <dbReference type="NCBI Taxonomy" id="1045776"/>
    <lineage>
        <taxon>Bacteria</taxon>
        <taxon>Bacillati</taxon>
        <taxon>Actinomycetota</taxon>
        <taxon>Actinomycetes</taxon>
        <taxon>Pseudonocardiales</taxon>
        <taxon>Pseudonocardiaceae</taxon>
        <taxon>Kutzneria</taxon>
    </lineage>
</organism>
<dbReference type="InterPro" id="IPR050204">
    <property type="entry name" value="AraC_XylS_family_regulators"/>
</dbReference>
<evidence type="ECO:0000313" key="6">
    <source>
        <dbReference type="Proteomes" id="UP000256269"/>
    </source>
</evidence>
<dbReference type="OrthoDB" id="9799345at2"/>
<evidence type="ECO:0000259" key="4">
    <source>
        <dbReference type="PROSITE" id="PS01124"/>
    </source>
</evidence>
<accession>A0A3E0HEQ0</accession>
<dbReference type="InterPro" id="IPR018060">
    <property type="entry name" value="HTH_AraC"/>
</dbReference>
<evidence type="ECO:0000256" key="3">
    <source>
        <dbReference type="ARBA" id="ARBA00023163"/>
    </source>
</evidence>
<dbReference type="PANTHER" id="PTHR46796:SF6">
    <property type="entry name" value="ARAC SUBFAMILY"/>
    <property type="match status" value="1"/>
</dbReference>
<reference evidence="5 6" key="1">
    <citation type="submission" date="2018-08" db="EMBL/GenBank/DDBJ databases">
        <title>Genomic Encyclopedia of Archaeal and Bacterial Type Strains, Phase II (KMG-II): from individual species to whole genera.</title>
        <authorList>
            <person name="Goeker M."/>
        </authorList>
    </citation>
    <scope>NUCLEOTIDE SEQUENCE [LARGE SCALE GENOMIC DNA]</scope>
    <source>
        <strain evidence="5 6">DSM 45791</strain>
    </source>
</reference>
<keyword evidence="1" id="KW-0805">Transcription regulation</keyword>
<name>A0A3E0HEQ0_9PSEU</name>
<dbReference type="GO" id="GO:0003700">
    <property type="term" value="F:DNA-binding transcription factor activity"/>
    <property type="evidence" value="ECO:0007669"/>
    <property type="project" value="InterPro"/>
</dbReference>
<feature type="domain" description="HTH araC/xylS-type" evidence="4">
    <location>
        <begin position="208"/>
        <end position="306"/>
    </location>
</feature>
<dbReference type="PROSITE" id="PS01124">
    <property type="entry name" value="HTH_ARAC_FAMILY_2"/>
    <property type="match status" value="1"/>
</dbReference>
<dbReference type="SMART" id="SM00342">
    <property type="entry name" value="HTH_ARAC"/>
    <property type="match status" value="1"/>
</dbReference>
<dbReference type="Gene3D" id="1.10.10.60">
    <property type="entry name" value="Homeodomain-like"/>
    <property type="match status" value="1"/>
</dbReference>
<dbReference type="EMBL" id="QUNO01000009">
    <property type="protein sequence ID" value="REH43526.1"/>
    <property type="molecule type" value="Genomic_DNA"/>
</dbReference>
<dbReference type="AlphaFoldDB" id="A0A3E0HEQ0"/>
<dbReference type="PANTHER" id="PTHR46796">
    <property type="entry name" value="HTH-TYPE TRANSCRIPTIONAL ACTIVATOR RHAS-RELATED"/>
    <property type="match status" value="1"/>
</dbReference>
<dbReference type="InterPro" id="IPR009057">
    <property type="entry name" value="Homeodomain-like_sf"/>
</dbReference>
<evidence type="ECO:0000256" key="2">
    <source>
        <dbReference type="ARBA" id="ARBA00023125"/>
    </source>
</evidence>
<dbReference type="Proteomes" id="UP000256269">
    <property type="component" value="Unassembled WGS sequence"/>
</dbReference>
<dbReference type="Pfam" id="PF14525">
    <property type="entry name" value="AraC_binding_2"/>
    <property type="match status" value="1"/>
</dbReference>
<protein>
    <submittedName>
        <fullName evidence="5">AraC-like DNA-binding protein</fullName>
    </submittedName>
</protein>
<dbReference type="Pfam" id="PF12833">
    <property type="entry name" value="HTH_18"/>
    <property type="match status" value="1"/>
</dbReference>
<evidence type="ECO:0000256" key="1">
    <source>
        <dbReference type="ARBA" id="ARBA00023015"/>
    </source>
</evidence>
<proteinExistence type="predicted"/>
<dbReference type="InterPro" id="IPR018062">
    <property type="entry name" value="HTH_AraC-typ_CS"/>
</dbReference>
<dbReference type="PROSITE" id="PS00041">
    <property type="entry name" value="HTH_ARAC_FAMILY_1"/>
    <property type="match status" value="1"/>
</dbReference>
<keyword evidence="6" id="KW-1185">Reference proteome</keyword>
<dbReference type="InterPro" id="IPR035418">
    <property type="entry name" value="AraC-bd_2"/>
</dbReference>
<keyword evidence="3" id="KW-0804">Transcription</keyword>
<comment type="caution">
    <text evidence="5">The sequence shown here is derived from an EMBL/GenBank/DDBJ whole genome shotgun (WGS) entry which is preliminary data.</text>
</comment>